<dbReference type="PROSITE" id="PS51782">
    <property type="entry name" value="LYSM"/>
    <property type="match status" value="1"/>
</dbReference>
<keyword evidence="1" id="KW-0812">Transmembrane</keyword>
<feature type="transmembrane region" description="Helical" evidence="1">
    <location>
        <begin position="27"/>
        <end position="46"/>
    </location>
</feature>
<dbReference type="CDD" id="cd00118">
    <property type="entry name" value="LysM"/>
    <property type="match status" value="1"/>
</dbReference>
<dbReference type="Pfam" id="PF01476">
    <property type="entry name" value="LysM"/>
    <property type="match status" value="1"/>
</dbReference>
<accession>A0A2M9CKW2</accession>
<organism evidence="3 4">
    <name type="scientific">Diaminobutyricimonas aerilata</name>
    <dbReference type="NCBI Taxonomy" id="1162967"/>
    <lineage>
        <taxon>Bacteria</taxon>
        <taxon>Bacillati</taxon>
        <taxon>Actinomycetota</taxon>
        <taxon>Actinomycetes</taxon>
        <taxon>Micrococcales</taxon>
        <taxon>Microbacteriaceae</taxon>
        <taxon>Diaminobutyricimonas</taxon>
    </lineage>
</organism>
<dbReference type="Proteomes" id="UP000228758">
    <property type="component" value="Unassembled WGS sequence"/>
</dbReference>
<dbReference type="RefSeq" id="WP_100364683.1">
    <property type="nucleotide sequence ID" value="NZ_PGFF01000001.1"/>
</dbReference>
<evidence type="ECO:0000256" key="1">
    <source>
        <dbReference type="SAM" id="Phobius"/>
    </source>
</evidence>
<reference evidence="3 4" key="1">
    <citation type="submission" date="2017-11" db="EMBL/GenBank/DDBJ databases">
        <title>Genomic Encyclopedia of Archaeal and Bacterial Type Strains, Phase II (KMG-II): From Individual Species to Whole Genera.</title>
        <authorList>
            <person name="Goeker M."/>
        </authorList>
    </citation>
    <scope>NUCLEOTIDE SEQUENCE [LARGE SCALE GENOMIC DNA]</scope>
    <source>
        <strain evidence="3 4">DSM 27393</strain>
    </source>
</reference>
<dbReference type="SUPFAM" id="SSF54106">
    <property type="entry name" value="LysM domain"/>
    <property type="match status" value="1"/>
</dbReference>
<evidence type="ECO:0000313" key="4">
    <source>
        <dbReference type="Proteomes" id="UP000228758"/>
    </source>
</evidence>
<evidence type="ECO:0000313" key="3">
    <source>
        <dbReference type="EMBL" id="PJJ72499.1"/>
    </source>
</evidence>
<keyword evidence="1" id="KW-0472">Membrane</keyword>
<proteinExistence type="predicted"/>
<dbReference type="InterPro" id="IPR018392">
    <property type="entry name" value="LysM"/>
</dbReference>
<dbReference type="OrthoDB" id="5084290at2"/>
<feature type="domain" description="LysM" evidence="2">
    <location>
        <begin position="63"/>
        <end position="112"/>
    </location>
</feature>
<dbReference type="InterPro" id="IPR036779">
    <property type="entry name" value="LysM_dom_sf"/>
</dbReference>
<dbReference type="Gene3D" id="3.10.350.10">
    <property type="entry name" value="LysM domain"/>
    <property type="match status" value="1"/>
</dbReference>
<dbReference type="EMBL" id="PGFF01000001">
    <property type="protein sequence ID" value="PJJ72499.1"/>
    <property type="molecule type" value="Genomic_DNA"/>
</dbReference>
<keyword evidence="1" id="KW-1133">Transmembrane helix</keyword>
<dbReference type="AlphaFoldDB" id="A0A2M9CKW2"/>
<evidence type="ECO:0000259" key="2">
    <source>
        <dbReference type="PROSITE" id="PS51782"/>
    </source>
</evidence>
<name>A0A2M9CKW2_9MICO</name>
<protein>
    <submittedName>
        <fullName evidence="3">LysM domain-containing protein</fullName>
    </submittedName>
</protein>
<comment type="caution">
    <text evidence="3">The sequence shown here is derived from an EMBL/GenBank/DDBJ whole genome shotgun (WGS) entry which is preliminary data.</text>
</comment>
<keyword evidence="4" id="KW-1185">Reference proteome</keyword>
<sequence>MSTAYAPTGITRPTRTPRLRLTRRGRVVITLAAALPFAAGAVFSALNGGDAVATADQRAVDFSYVTVEAGESLWGIAEQVAPEVDPRDVVDDIIGLNGLDGAAVQPGQRIAVPVAYAAD</sequence>
<dbReference type="SMART" id="SM00257">
    <property type="entry name" value="LysM"/>
    <property type="match status" value="1"/>
</dbReference>
<gene>
    <name evidence="3" type="ORF">CLV46_2071</name>
</gene>